<evidence type="ECO:0000313" key="1">
    <source>
        <dbReference type="EMBL" id="KAF7815863.1"/>
    </source>
</evidence>
<dbReference type="InterPro" id="IPR044974">
    <property type="entry name" value="Disease_R_plants"/>
</dbReference>
<dbReference type="PANTHER" id="PTHR11017:SF527">
    <property type="entry name" value="TMV RESISTANCE PROTEIN N-LIKE"/>
    <property type="match status" value="1"/>
</dbReference>
<protein>
    <submittedName>
        <fullName evidence="1">TMV resistance protein N-like</fullName>
    </submittedName>
</protein>
<gene>
    <name evidence="1" type="ORF">G2W53_029832</name>
</gene>
<proteinExistence type="predicted"/>
<evidence type="ECO:0000313" key="2">
    <source>
        <dbReference type="Proteomes" id="UP000634136"/>
    </source>
</evidence>
<dbReference type="AlphaFoldDB" id="A0A834T674"/>
<dbReference type="GO" id="GO:0006952">
    <property type="term" value="P:defense response"/>
    <property type="evidence" value="ECO:0007669"/>
    <property type="project" value="InterPro"/>
</dbReference>
<dbReference type="PANTHER" id="PTHR11017">
    <property type="entry name" value="LEUCINE-RICH REPEAT-CONTAINING PROTEIN"/>
    <property type="match status" value="1"/>
</dbReference>
<dbReference type="Proteomes" id="UP000634136">
    <property type="component" value="Unassembled WGS sequence"/>
</dbReference>
<reference evidence="1" key="1">
    <citation type="submission" date="2020-09" db="EMBL/GenBank/DDBJ databases">
        <title>Genome-Enabled Discovery of Anthraquinone Biosynthesis in Senna tora.</title>
        <authorList>
            <person name="Kang S.-H."/>
            <person name="Pandey R.P."/>
            <person name="Lee C.-M."/>
            <person name="Sim J.-S."/>
            <person name="Jeong J.-T."/>
            <person name="Choi B.-S."/>
            <person name="Jung M."/>
            <person name="Ginzburg D."/>
            <person name="Zhao K."/>
            <person name="Won S.Y."/>
            <person name="Oh T.-J."/>
            <person name="Yu Y."/>
            <person name="Kim N.-H."/>
            <person name="Lee O.R."/>
            <person name="Lee T.-H."/>
            <person name="Bashyal P."/>
            <person name="Kim T.-S."/>
            <person name="Lee W.-H."/>
            <person name="Kawkins C."/>
            <person name="Kim C.-K."/>
            <person name="Kim J.S."/>
            <person name="Ahn B.O."/>
            <person name="Rhee S.Y."/>
            <person name="Sohng J.K."/>
        </authorList>
    </citation>
    <scope>NUCLEOTIDE SEQUENCE</scope>
    <source>
        <tissue evidence="1">Leaf</tissue>
    </source>
</reference>
<dbReference type="InterPro" id="IPR032675">
    <property type="entry name" value="LRR_dom_sf"/>
</dbReference>
<organism evidence="1 2">
    <name type="scientific">Senna tora</name>
    <dbReference type="NCBI Taxonomy" id="362788"/>
    <lineage>
        <taxon>Eukaryota</taxon>
        <taxon>Viridiplantae</taxon>
        <taxon>Streptophyta</taxon>
        <taxon>Embryophyta</taxon>
        <taxon>Tracheophyta</taxon>
        <taxon>Spermatophyta</taxon>
        <taxon>Magnoliopsida</taxon>
        <taxon>eudicotyledons</taxon>
        <taxon>Gunneridae</taxon>
        <taxon>Pentapetalae</taxon>
        <taxon>rosids</taxon>
        <taxon>fabids</taxon>
        <taxon>Fabales</taxon>
        <taxon>Fabaceae</taxon>
        <taxon>Caesalpinioideae</taxon>
        <taxon>Cassia clade</taxon>
        <taxon>Senna</taxon>
    </lineage>
</organism>
<dbReference type="SUPFAM" id="SSF52058">
    <property type="entry name" value="L domain-like"/>
    <property type="match status" value="1"/>
</dbReference>
<comment type="caution">
    <text evidence="1">The sequence shown here is derived from an EMBL/GenBank/DDBJ whole genome shotgun (WGS) entry which is preliminary data.</text>
</comment>
<dbReference type="OrthoDB" id="1434979at2759"/>
<name>A0A834T674_9FABA</name>
<dbReference type="Gene3D" id="3.80.10.10">
    <property type="entry name" value="Ribonuclease Inhibitor"/>
    <property type="match status" value="2"/>
</dbReference>
<sequence>MYLEACLPSVSIDFAMVTELILLGRILSFEAISLILGLKSLHCHSTIVFRRPRACHVYFSLGFISYHHMKGFIHRWSEALIVENIAEAIWTKLSVRIPCDFDYLVGVQPKVDKLISLLKGTKKIQSIVLKSHEPYQANWHPDCFSKMHNLILLYLSNVHLSRSLNSLPGGLKVLIWDEYALQNLPSIDQLYDLVHIQLRRSKIKQLWNGTMFLDRLKIINLSYSQALTEMSDFSGIPNLESLLLECCINLVTLHESLGQLKKLIKLNLKDCKNLVTLPRKLEMNCLEEFVLSGCSKLEKLPEFGENMKRLSMWDVSETNIKEIPSTIVSLMGLKTLSLHGCKSLALKSWSLSIFSENKFCSLKQLDLSFCNLHDGSLPHDLSGLSSLVELNLCGNEFVNPPSRCLYNLLNLERLELWGCFRLQSMPKLPPNLLVVDAGSCPSMKPLLDMQNLFASVVSKHRSLLLYEVIFLLISGHEIPTWFKKQNHHDVHCDYLRTTVNILVDVPYVRDKREWSGIGVCLALDADAGKGGAIRWKFKAPKEDQYYVNRFLSGGSRQLQLEIVVPKPLELRDCGWRMMCKKDFEACSATSTSTSTVQIMEIV</sequence>
<dbReference type="EMBL" id="JAAIUW010000009">
    <property type="protein sequence ID" value="KAF7815863.1"/>
    <property type="molecule type" value="Genomic_DNA"/>
</dbReference>
<keyword evidence="2" id="KW-1185">Reference proteome</keyword>
<accession>A0A834T674</accession>